<dbReference type="SUPFAM" id="SSF49695">
    <property type="entry name" value="gamma-Crystallin-like"/>
    <property type="match status" value="3"/>
</dbReference>
<dbReference type="SMART" id="SM00247">
    <property type="entry name" value="XTALbg"/>
    <property type="match status" value="3"/>
</dbReference>
<proteinExistence type="inferred from homology"/>
<sequence>MAALSGGTQDSWILYEKPHFEGRAHVLEEGEAVLRHLWDSPKINDKQDKITIGSVRRVVKGGLKVQLPSDPKIILYEKAHFEGWSRKITEHVSAIGSLTCDGENGSCQDIGSIQVIGGIWVGYENERYKGHQYLLEEGDYEDWQAWGGYTNTLQSIRFLQADFLEASVTLCETDEEDEKQINLFNQAIPDLELAGYKTRTQCINVKQGMWVAYEQKHFCGEQYILEKGRYKTYMDWGGSNNIILSIRPVLLEPLGRNDAKHLIKVYSRTEFQGEDMDFTEGLSEFTSFMPMSFKVLRGCWLLCYGSDGDDNLCVLEEGHFPDLASCGCPTAEIKSIKPIDYVFAEPSLSLFALDSCEGRQLYFEDAVTSVLSKDLHFYAASVWVRRGL</sequence>
<feature type="domain" description="Beta/gamma crystallin 'Greek key'" evidence="5">
    <location>
        <begin position="208"/>
        <end position="250"/>
    </location>
</feature>
<comment type="caution">
    <text evidence="6">The sequence shown here is derived from an EMBL/GenBank/DDBJ whole genome shotgun (WGS) entry which is preliminary data.</text>
</comment>
<dbReference type="Gene3D" id="2.60.20.10">
    <property type="entry name" value="Crystallins"/>
    <property type="match status" value="4"/>
</dbReference>
<evidence type="ECO:0000256" key="4">
    <source>
        <dbReference type="ARBA" id="ARBA00022737"/>
    </source>
</evidence>
<dbReference type="PANTHER" id="PTHR11818">
    <property type="entry name" value="BETA/GAMMA CRYSTALLIN"/>
    <property type="match status" value="1"/>
</dbReference>
<dbReference type="InterPro" id="IPR050252">
    <property type="entry name" value="Beta/Gamma-Crystallin"/>
</dbReference>
<dbReference type="PROSITE" id="PS50915">
    <property type="entry name" value="CRYSTALLIN_BETA_GAMMA"/>
    <property type="match status" value="4"/>
</dbReference>
<feature type="domain" description="Beta/gamma crystallin 'Greek key'" evidence="5">
    <location>
        <begin position="71"/>
        <end position="117"/>
    </location>
</feature>
<keyword evidence="3" id="KW-0273">Eye lens protein</keyword>
<keyword evidence="7" id="KW-1185">Reference proteome</keyword>
<gene>
    <name evidence="6" type="ORF">RIMI_LOCUS4291466</name>
</gene>
<keyword evidence="4" id="KW-0677">Repeat</keyword>
<feature type="domain" description="Beta/gamma crystallin 'Greek key'" evidence="5">
    <location>
        <begin position="118"/>
        <end position="160"/>
    </location>
</feature>
<reference evidence="6" key="1">
    <citation type="submission" date="2023-07" db="EMBL/GenBank/DDBJ databases">
        <authorList>
            <person name="Stuckert A."/>
        </authorList>
    </citation>
    <scope>NUCLEOTIDE SEQUENCE</scope>
</reference>
<organism evidence="6 7">
    <name type="scientific">Ranitomeya imitator</name>
    <name type="common">mimic poison frog</name>
    <dbReference type="NCBI Taxonomy" id="111125"/>
    <lineage>
        <taxon>Eukaryota</taxon>
        <taxon>Metazoa</taxon>
        <taxon>Chordata</taxon>
        <taxon>Craniata</taxon>
        <taxon>Vertebrata</taxon>
        <taxon>Euteleostomi</taxon>
        <taxon>Amphibia</taxon>
        <taxon>Batrachia</taxon>
        <taxon>Anura</taxon>
        <taxon>Neobatrachia</taxon>
        <taxon>Hyloidea</taxon>
        <taxon>Dendrobatidae</taxon>
        <taxon>Dendrobatinae</taxon>
        <taxon>Ranitomeya</taxon>
    </lineage>
</organism>
<evidence type="ECO:0000313" key="7">
    <source>
        <dbReference type="Proteomes" id="UP001176940"/>
    </source>
</evidence>
<dbReference type="PRINTS" id="PR01367">
    <property type="entry name" value="BGCRYSTALLIN"/>
</dbReference>
<accession>A0ABN9L130</accession>
<evidence type="ECO:0000256" key="1">
    <source>
        <dbReference type="ARBA" id="ARBA00003689"/>
    </source>
</evidence>
<dbReference type="Proteomes" id="UP001176940">
    <property type="component" value="Unassembled WGS sequence"/>
</dbReference>
<comment type="similarity">
    <text evidence="2">Belongs to the beta/gamma-crystallin family.</text>
</comment>
<evidence type="ECO:0000256" key="2">
    <source>
        <dbReference type="ARBA" id="ARBA00009646"/>
    </source>
</evidence>
<dbReference type="PANTHER" id="PTHR11818:SF38">
    <property type="entry name" value="VERY LARGE A-KINASE ANCHOR PROTEIN"/>
    <property type="match status" value="1"/>
</dbReference>
<dbReference type="InterPro" id="IPR001064">
    <property type="entry name" value="Beta/gamma_crystallin"/>
</dbReference>
<dbReference type="InterPro" id="IPR011024">
    <property type="entry name" value="G_crystallin-like"/>
</dbReference>
<evidence type="ECO:0000259" key="5">
    <source>
        <dbReference type="PROSITE" id="PS50915"/>
    </source>
</evidence>
<comment type="function">
    <text evidence="1">Crystallins are the dominant structural components of the vertebrate eye lens.</text>
</comment>
<evidence type="ECO:0000256" key="3">
    <source>
        <dbReference type="ARBA" id="ARBA00022613"/>
    </source>
</evidence>
<protein>
    <recommendedName>
        <fullName evidence="5">Beta/gamma crystallin 'Greek key' domain-containing protein</fullName>
    </recommendedName>
</protein>
<name>A0ABN9L130_9NEOB</name>
<dbReference type="EMBL" id="CAUEEQ010006824">
    <property type="protein sequence ID" value="CAJ0930589.1"/>
    <property type="molecule type" value="Genomic_DNA"/>
</dbReference>
<dbReference type="Pfam" id="PF00030">
    <property type="entry name" value="Crystall"/>
    <property type="match status" value="3"/>
</dbReference>
<feature type="domain" description="Beta/gamma crystallin 'Greek key'" evidence="5">
    <location>
        <begin position="10"/>
        <end position="59"/>
    </location>
</feature>
<evidence type="ECO:0000313" key="6">
    <source>
        <dbReference type="EMBL" id="CAJ0930589.1"/>
    </source>
</evidence>